<dbReference type="NCBIfam" id="NF003037">
    <property type="entry name" value="PRK03932.1"/>
    <property type="match status" value="1"/>
</dbReference>
<dbReference type="InterPro" id="IPR004522">
    <property type="entry name" value="Asn-tRNA-ligase"/>
</dbReference>
<dbReference type="RefSeq" id="WP_041063296.1">
    <property type="nucleotide sequence ID" value="NZ_AP014521.1"/>
</dbReference>
<feature type="domain" description="Aminoacyl-transfer RNA synthetases class-II family profile" evidence="9">
    <location>
        <begin position="138"/>
        <end position="449"/>
    </location>
</feature>
<dbReference type="InterPro" id="IPR012340">
    <property type="entry name" value="NA-bd_OB-fold"/>
</dbReference>
<dbReference type="GO" id="GO:0006421">
    <property type="term" value="P:asparaginyl-tRNA aminoacylation"/>
    <property type="evidence" value="ECO:0007669"/>
    <property type="project" value="UniProtKB-UniRule"/>
</dbReference>
<keyword evidence="2 8" id="KW-0963">Cytoplasm</keyword>
<dbReference type="Gene3D" id="3.30.930.10">
    <property type="entry name" value="Bira Bifunctional Protein, Domain 2"/>
    <property type="match status" value="1"/>
</dbReference>
<name>A0A090AS87_9ENTR</name>
<dbReference type="FunFam" id="3.30.930.10:FF:000016">
    <property type="entry name" value="Asparagine--tRNA ligase"/>
    <property type="match status" value="1"/>
</dbReference>
<dbReference type="NCBIfam" id="TIGR00457">
    <property type="entry name" value="asnS"/>
    <property type="match status" value="1"/>
</dbReference>
<dbReference type="CDD" id="cd00776">
    <property type="entry name" value="AsxRS_core"/>
    <property type="match status" value="1"/>
</dbReference>
<keyword evidence="6 8" id="KW-0648">Protein biosynthesis</keyword>
<dbReference type="KEGG" id="sbw:TGUWTKB_5090"/>
<reference evidence="10 11" key="2">
    <citation type="journal article" date="2014" name="Curr. Biol.">
        <title>Symbiont-Supplemented Maternal Investment Underpinning Host's Ecological Adaptation.</title>
        <authorList>
            <person name="Kaiwa N."/>
            <person name="Hosokawa T."/>
            <person name="Nikoh N."/>
            <person name="Tanahashi M."/>
            <person name="Moriyama M."/>
            <person name="Meng X.Y."/>
            <person name="Maeda T."/>
            <person name="Yamaguchi K."/>
            <person name="Shigenobu S."/>
            <person name="Ito M."/>
            <person name="Fukatsu T."/>
        </authorList>
    </citation>
    <scope>NUCLEOTIDE SEQUENCE [LARGE SCALE GENOMIC DNA]</scope>
    <source>
        <strain evidence="10 11">UwTKB</strain>
    </source>
</reference>
<evidence type="ECO:0000256" key="2">
    <source>
        <dbReference type="ARBA" id="ARBA00022490"/>
    </source>
</evidence>
<evidence type="ECO:0000313" key="11">
    <source>
        <dbReference type="Proteomes" id="UP000031627"/>
    </source>
</evidence>
<dbReference type="PRINTS" id="PR01042">
    <property type="entry name" value="TRNASYNTHASP"/>
</dbReference>
<dbReference type="InterPro" id="IPR006195">
    <property type="entry name" value="aa-tRNA-synth_II"/>
</dbReference>
<evidence type="ECO:0000256" key="3">
    <source>
        <dbReference type="ARBA" id="ARBA00022598"/>
    </source>
</evidence>
<dbReference type="EMBL" id="AP014521">
    <property type="protein sequence ID" value="BAP58735.1"/>
    <property type="molecule type" value="Genomic_DNA"/>
</dbReference>
<dbReference type="SUPFAM" id="SSF50249">
    <property type="entry name" value="Nucleic acid-binding proteins"/>
    <property type="match status" value="1"/>
</dbReference>
<dbReference type="CDD" id="cd04318">
    <property type="entry name" value="EcAsnRS_like_N"/>
    <property type="match status" value="1"/>
</dbReference>
<evidence type="ECO:0000256" key="1">
    <source>
        <dbReference type="ARBA" id="ARBA00008226"/>
    </source>
</evidence>
<dbReference type="InterPro" id="IPR004365">
    <property type="entry name" value="NA-bd_OB_tRNA"/>
</dbReference>
<comment type="subunit">
    <text evidence="8">Homodimer.</text>
</comment>
<dbReference type="AlphaFoldDB" id="A0A090AS87"/>
<evidence type="ECO:0000313" key="10">
    <source>
        <dbReference type="EMBL" id="BAP58735.1"/>
    </source>
</evidence>
<dbReference type="InterPro" id="IPR004364">
    <property type="entry name" value="Aa-tRNA-synt_II"/>
</dbReference>
<dbReference type="OrthoDB" id="9762036at2"/>
<dbReference type="PANTHER" id="PTHR22594">
    <property type="entry name" value="ASPARTYL/LYSYL-TRNA SYNTHETASE"/>
    <property type="match status" value="1"/>
</dbReference>
<keyword evidence="11" id="KW-1185">Reference proteome</keyword>
<dbReference type="SUPFAM" id="SSF55681">
    <property type="entry name" value="Class II aaRS and biotin synthetases"/>
    <property type="match status" value="1"/>
</dbReference>
<dbReference type="HOGENOM" id="CLU_004553_2_0_6"/>
<keyword evidence="3 8" id="KW-0436">Ligase</keyword>
<dbReference type="STRING" id="1410383.TGUWTKB_5090"/>
<accession>A0A090AS87</accession>
<keyword evidence="5 8" id="KW-0067">ATP-binding</keyword>
<dbReference type="GO" id="GO:0005524">
    <property type="term" value="F:ATP binding"/>
    <property type="evidence" value="ECO:0007669"/>
    <property type="project" value="UniProtKB-UniRule"/>
</dbReference>
<dbReference type="GO" id="GO:0003676">
    <property type="term" value="F:nucleic acid binding"/>
    <property type="evidence" value="ECO:0007669"/>
    <property type="project" value="InterPro"/>
</dbReference>
<reference evidence="11" key="1">
    <citation type="submission" date="2013-11" db="EMBL/GenBank/DDBJ databases">
        <title>Symbiont-containing voluminous jelly as an extraordinary maternal gift for overwintering insect nymphs.</title>
        <authorList>
            <person name="Kaiwa N."/>
            <person name="Hosokawa T."/>
            <person name="Nikoh N."/>
            <person name="Meng X.Y."/>
            <person name="Tanahashi M."/>
            <person name="Moriyama M."/>
            <person name="Maeda T."/>
            <person name="Yamaguchi K."/>
            <person name="Shigenobu S."/>
            <person name="Ito M."/>
            <person name="Fukatsu T."/>
        </authorList>
    </citation>
    <scope>NUCLEOTIDE SEQUENCE [LARGE SCALE GENOMIC DNA]</scope>
    <source>
        <strain evidence="11">UwTKB</strain>
    </source>
</reference>
<dbReference type="Pfam" id="PF01336">
    <property type="entry name" value="tRNA_anti-codon"/>
    <property type="match status" value="1"/>
</dbReference>
<keyword evidence="4 8" id="KW-0547">Nucleotide-binding</keyword>
<proteinExistence type="inferred from homology"/>
<evidence type="ECO:0000256" key="5">
    <source>
        <dbReference type="ARBA" id="ARBA00022840"/>
    </source>
</evidence>
<dbReference type="PROSITE" id="PS50862">
    <property type="entry name" value="AA_TRNA_LIGASE_II"/>
    <property type="match status" value="1"/>
</dbReference>
<dbReference type="GO" id="GO:0005737">
    <property type="term" value="C:cytoplasm"/>
    <property type="evidence" value="ECO:0007669"/>
    <property type="project" value="UniProtKB-SubCell"/>
</dbReference>
<dbReference type="GO" id="GO:0004816">
    <property type="term" value="F:asparagine-tRNA ligase activity"/>
    <property type="evidence" value="ECO:0007669"/>
    <property type="project" value="UniProtKB-UniRule"/>
</dbReference>
<evidence type="ECO:0000256" key="7">
    <source>
        <dbReference type="ARBA" id="ARBA00023146"/>
    </source>
</evidence>
<protein>
    <recommendedName>
        <fullName evidence="8">Asparagine--tRNA ligase</fullName>
        <ecNumber evidence="8">6.1.1.22</ecNumber>
    </recommendedName>
    <alternativeName>
        <fullName evidence="8">Asparaginyl-tRNA synthetase</fullName>
        <shortName evidence="8">AsnRS</shortName>
    </alternativeName>
</protein>
<gene>
    <name evidence="8 10" type="primary">asnS</name>
    <name evidence="10" type="ORF">TGUWTKB_5090</name>
</gene>
<dbReference type="PANTHER" id="PTHR22594:SF34">
    <property type="entry name" value="ASPARAGINE--TRNA LIGASE, MITOCHONDRIAL-RELATED"/>
    <property type="match status" value="1"/>
</dbReference>
<keyword evidence="7 8" id="KW-0030">Aminoacyl-tRNA synthetase</keyword>
<dbReference type="HAMAP" id="MF_00534">
    <property type="entry name" value="Asn_tRNA_synth"/>
    <property type="match status" value="1"/>
</dbReference>
<dbReference type="InterPro" id="IPR002312">
    <property type="entry name" value="Asp/Asn-tRNA-synth_IIb"/>
</dbReference>
<dbReference type="Proteomes" id="UP000031627">
    <property type="component" value="Chromosome"/>
</dbReference>
<evidence type="ECO:0000259" key="9">
    <source>
        <dbReference type="PROSITE" id="PS50862"/>
    </source>
</evidence>
<dbReference type="EC" id="6.1.1.22" evidence="8"/>
<dbReference type="InterPro" id="IPR045864">
    <property type="entry name" value="aa-tRNA-synth_II/BPL/LPL"/>
</dbReference>
<evidence type="ECO:0000256" key="8">
    <source>
        <dbReference type="HAMAP-Rule" id="MF_00534"/>
    </source>
</evidence>
<organism evidence="10 11">
    <name type="scientific">Candidatus Tachikawaea gelatinosa</name>
    <dbReference type="NCBI Taxonomy" id="1410383"/>
    <lineage>
        <taxon>Bacteria</taxon>
        <taxon>Pseudomonadati</taxon>
        <taxon>Pseudomonadota</taxon>
        <taxon>Gammaproteobacteria</taxon>
        <taxon>Enterobacterales</taxon>
        <taxon>Enterobacteriaceae</taxon>
        <taxon>Candidatus Tachikawaea</taxon>
    </lineage>
</organism>
<dbReference type="Pfam" id="PF00152">
    <property type="entry name" value="tRNA-synt_2"/>
    <property type="match status" value="1"/>
</dbReference>
<dbReference type="Gene3D" id="2.40.50.140">
    <property type="entry name" value="Nucleic acid-binding proteins"/>
    <property type="match status" value="1"/>
</dbReference>
<sequence length="459" mass="53517">MKVVSISDVLKHHIKIKTKITVRGWIKTKRDSKSGISFIHIYDGSCINNLQIIVPNTIKNYSEVKKLNSGCSVIILGNLEKSVGRSQIYDLYAHDIKIIGTIKNPENYPISAKNHSIEYLREVSHLRARTKIIGVISRIRHHLAQSFFSFLNQEGFLWIPTPILTSLDTEGAGEMFYVSHMKSTETLQNNQKNFFGKESYLTVSGQLNLECFACALSKVYNFGPVFRAENSNTSRHLSEFWMLEAEIAFYKLNDIIVFIKSMLKNVLENLLKTCMDDIDFLKKTVNENILSHFEYFICNNIEEIEYDDVVKILKKYENNFERKIFWGMDFFAEHEKYITEKYFKKPVIIKNFPKKIKAFYMRLNEDEKTVAAIDVLVPGIGEIIGGSQREERLKYLDNRIQEMGLIKKDYWWYRDLRRYGTVHHSGFGLGFERLLSYVTGIKNVRDVIPFPRTPKNINF</sequence>
<evidence type="ECO:0000256" key="4">
    <source>
        <dbReference type="ARBA" id="ARBA00022741"/>
    </source>
</evidence>
<comment type="subcellular location">
    <subcellularLocation>
        <location evidence="8">Cytoplasm</location>
    </subcellularLocation>
</comment>
<comment type="similarity">
    <text evidence="1 8">Belongs to the class-II aminoacyl-tRNA synthetase family.</text>
</comment>
<evidence type="ECO:0000256" key="6">
    <source>
        <dbReference type="ARBA" id="ARBA00022917"/>
    </source>
</evidence>
<comment type="catalytic activity">
    <reaction evidence="8">
        <text>tRNA(Asn) + L-asparagine + ATP = L-asparaginyl-tRNA(Asn) + AMP + diphosphate + H(+)</text>
        <dbReference type="Rhea" id="RHEA:11180"/>
        <dbReference type="Rhea" id="RHEA-COMP:9659"/>
        <dbReference type="Rhea" id="RHEA-COMP:9674"/>
        <dbReference type="ChEBI" id="CHEBI:15378"/>
        <dbReference type="ChEBI" id="CHEBI:30616"/>
        <dbReference type="ChEBI" id="CHEBI:33019"/>
        <dbReference type="ChEBI" id="CHEBI:58048"/>
        <dbReference type="ChEBI" id="CHEBI:78442"/>
        <dbReference type="ChEBI" id="CHEBI:78515"/>
        <dbReference type="ChEBI" id="CHEBI:456215"/>
        <dbReference type="EC" id="6.1.1.22"/>
    </reaction>
</comment>